<feature type="domain" description="Isochorismatase-like" evidence="2">
    <location>
        <begin position="4"/>
        <end position="185"/>
    </location>
</feature>
<evidence type="ECO:0000313" key="4">
    <source>
        <dbReference type="Proteomes" id="UP000254033"/>
    </source>
</evidence>
<dbReference type="InterPro" id="IPR036380">
    <property type="entry name" value="Isochorismatase-like_sf"/>
</dbReference>
<keyword evidence="1 3" id="KW-0378">Hydrolase</keyword>
<dbReference type="InterPro" id="IPR000868">
    <property type="entry name" value="Isochorismatase-like_dom"/>
</dbReference>
<reference evidence="3 4" key="1">
    <citation type="submission" date="2018-06" db="EMBL/GenBank/DDBJ databases">
        <authorList>
            <consortium name="Pathogen Informatics"/>
            <person name="Doyle S."/>
        </authorList>
    </citation>
    <scope>NUCLEOTIDE SEQUENCE [LARGE SCALE GENOMIC DNA]</scope>
    <source>
        <strain evidence="3 4">NCTC11978</strain>
    </source>
</reference>
<name>A0A378J018_9GAMM</name>
<dbReference type="Gene3D" id="3.40.50.850">
    <property type="entry name" value="Isochorismatase-like"/>
    <property type="match status" value="1"/>
</dbReference>
<dbReference type="PANTHER" id="PTHR43540">
    <property type="entry name" value="PEROXYUREIDOACRYLATE/UREIDOACRYLATE AMIDOHYDROLASE-RELATED"/>
    <property type="match status" value="1"/>
</dbReference>
<dbReference type="Proteomes" id="UP000254033">
    <property type="component" value="Unassembled WGS sequence"/>
</dbReference>
<dbReference type="AlphaFoldDB" id="A0A378J018"/>
<dbReference type="EMBL" id="UGNY01000001">
    <property type="protein sequence ID" value="STX37624.1"/>
    <property type="molecule type" value="Genomic_DNA"/>
</dbReference>
<sequence length="193" mass="21247">MAKTALLVIDLVNDIVHPQGKIAASAAFIREREVLEQVNEVIKLARQAQFPIVHIKIGFSASYIECPIQSPLFSKVKQAGALQLGTWGTEFHEKIDVQPDDFILIKKRVSAFYATNLEAVLHAQKIDSLILTGVSTDMAIQSTAREAHDRDYQVTIVEDACGAAQQRVHENAISQLARISTTTTAALLDKNLQ</sequence>
<proteinExistence type="predicted"/>
<dbReference type="PANTHER" id="PTHR43540:SF1">
    <property type="entry name" value="ISOCHORISMATASE HYDROLASE"/>
    <property type="match status" value="1"/>
</dbReference>
<dbReference type="CDD" id="cd00431">
    <property type="entry name" value="cysteine_hydrolases"/>
    <property type="match status" value="1"/>
</dbReference>
<dbReference type="SUPFAM" id="SSF52499">
    <property type="entry name" value="Isochorismatase-like hydrolases"/>
    <property type="match status" value="1"/>
</dbReference>
<dbReference type="RefSeq" id="WP_115174662.1">
    <property type="nucleotide sequence ID" value="NZ_UGNY01000001.1"/>
</dbReference>
<dbReference type="InterPro" id="IPR050272">
    <property type="entry name" value="Isochorismatase-like_hydrls"/>
</dbReference>
<dbReference type="GO" id="GO:0016787">
    <property type="term" value="F:hydrolase activity"/>
    <property type="evidence" value="ECO:0007669"/>
    <property type="project" value="UniProtKB-KW"/>
</dbReference>
<organism evidence="3 4">
    <name type="scientific">Legionella feeleii</name>
    <dbReference type="NCBI Taxonomy" id="453"/>
    <lineage>
        <taxon>Bacteria</taxon>
        <taxon>Pseudomonadati</taxon>
        <taxon>Pseudomonadota</taxon>
        <taxon>Gammaproteobacteria</taxon>
        <taxon>Legionellales</taxon>
        <taxon>Legionellaceae</taxon>
        <taxon>Legionella</taxon>
    </lineage>
</organism>
<evidence type="ECO:0000256" key="1">
    <source>
        <dbReference type="ARBA" id="ARBA00022801"/>
    </source>
</evidence>
<protein>
    <submittedName>
        <fullName evidence="3">Isochorismatase</fullName>
        <ecNumber evidence="3">3.-.-.-</ecNumber>
    </submittedName>
</protein>
<dbReference type="EC" id="3.-.-.-" evidence="3"/>
<evidence type="ECO:0000259" key="2">
    <source>
        <dbReference type="Pfam" id="PF00857"/>
    </source>
</evidence>
<evidence type="ECO:0000313" key="3">
    <source>
        <dbReference type="EMBL" id="STX37624.1"/>
    </source>
</evidence>
<gene>
    <name evidence="3" type="primary">yecD</name>
    <name evidence="3" type="ORF">NCTC11978_00792</name>
</gene>
<accession>A0A378J018</accession>
<dbReference type="Pfam" id="PF00857">
    <property type="entry name" value="Isochorismatase"/>
    <property type="match status" value="1"/>
</dbReference>